<feature type="region of interest" description="Disordered" evidence="1">
    <location>
        <begin position="120"/>
        <end position="149"/>
    </location>
</feature>
<proteinExistence type="predicted"/>
<feature type="compositionally biased region" description="Polar residues" evidence="1">
    <location>
        <begin position="129"/>
        <end position="140"/>
    </location>
</feature>
<name>A0ABD1Q5E7_9LAMI</name>
<dbReference type="PANTHER" id="PTHR34072">
    <property type="entry name" value="ENZYMATIC POLYPROTEIN-RELATED"/>
    <property type="match status" value="1"/>
</dbReference>
<gene>
    <name evidence="2" type="ORF">Adt_39558</name>
</gene>
<keyword evidence="2" id="KW-0808">Transferase</keyword>
<evidence type="ECO:0000313" key="2">
    <source>
        <dbReference type="EMBL" id="KAL2471422.1"/>
    </source>
</evidence>
<dbReference type="PANTHER" id="PTHR34072:SF52">
    <property type="entry name" value="RIBONUCLEASE H"/>
    <property type="match status" value="1"/>
</dbReference>
<dbReference type="EMBL" id="JBFOLK010000012">
    <property type="protein sequence ID" value="KAL2471422.1"/>
    <property type="molecule type" value="Genomic_DNA"/>
</dbReference>
<sequence length="149" mass="16795">MLTSAHILTIPNGNEGFTIYSDTSKHGLGCVLMQHGKLELVKDYDCTISYHPGKANVVADALSRKAPRKSRELSIEVENFNLEILTHGDERLSTMTIRSTLQDGIKKAQETDIFTEKMRRKMAKEKPTNYRTSGKWNPSVQRLDLSATK</sequence>
<keyword evidence="3" id="KW-1185">Reference proteome</keyword>
<accession>A0ABD1Q5E7</accession>
<keyword evidence="2" id="KW-0695">RNA-directed DNA polymerase</keyword>
<keyword evidence="2" id="KW-0548">Nucleotidyltransferase</keyword>
<reference evidence="3" key="1">
    <citation type="submission" date="2024-07" db="EMBL/GenBank/DDBJ databases">
        <title>Two chromosome-level genome assemblies of Korean endemic species Abeliophyllum distichum and Forsythia ovata (Oleaceae).</title>
        <authorList>
            <person name="Jang H."/>
        </authorList>
    </citation>
    <scope>NUCLEOTIDE SEQUENCE [LARGE SCALE GENOMIC DNA]</scope>
</reference>
<dbReference type="Proteomes" id="UP001604336">
    <property type="component" value="Unassembled WGS sequence"/>
</dbReference>
<dbReference type="AlphaFoldDB" id="A0ABD1Q5E7"/>
<protein>
    <submittedName>
        <fullName evidence="2">Reverse transcriptase domain-containing protein</fullName>
    </submittedName>
</protein>
<evidence type="ECO:0000256" key="1">
    <source>
        <dbReference type="SAM" id="MobiDB-lite"/>
    </source>
</evidence>
<comment type="caution">
    <text evidence="2">The sequence shown here is derived from an EMBL/GenBank/DDBJ whole genome shotgun (WGS) entry which is preliminary data.</text>
</comment>
<evidence type="ECO:0000313" key="3">
    <source>
        <dbReference type="Proteomes" id="UP001604336"/>
    </source>
</evidence>
<dbReference type="GO" id="GO:0003964">
    <property type="term" value="F:RNA-directed DNA polymerase activity"/>
    <property type="evidence" value="ECO:0007669"/>
    <property type="project" value="UniProtKB-KW"/>
</dbReference>
<organism evidence="2 3">
    <name type="scientific">Abeliophyllum distichum</name>
    <dbReference type="NCBI Taxonomy" id="126358"/>
    <lineage>
        <taxon>Eukaryota</taxon>
        <taxon>Viridiplantae</taxon>
        <taxon>Streptophyta</taxon>
        <taxon>Embryophyta</taxon>
        <taxon>Tracheophyta</taxon>
        <taxon>Spermatophyta</taxon>
        <taxon>Magnoliopsida</taxon>
        <taxon>eudicotyledons</taxon>
        <taxon>Gunneridae</taxon>
        <taxon>Pentapetalae</taxon>
        <taxon>asterids</taxon>
        <taxon>lamiids</taxon>
        <taxon>Lamiales</taxon>
        <taxon>Oleaceae</taxon>
        <taxon>Forsythieae</taxon>
        <taxon>Abeliophyllum</taxon>
    </lineage>
</organism>